<evidence type="ECO:0000259" key="1">
    <source>
        <dbReference type="PROSITE" id="PS51750"/>
    </source>
</evidence>
<proteinExistence type="predicted"/>
<name>A0A1I0GEM6_9FIRM</name>
<keyword evidence="3" id="KW-1185">Reference proteome</keyword>
<evidence type="ECO:0000313" key="3">
    <source>
        <dbReference type="Proteomes" id="UP000198558"/>
    </source>
</evidence>
<reference evidence="3" key="1">
    <citation type="submission" date="2016-10" db="EMBL/GenBank/DDBJ databases">
        <authorList>
            <person name="Varghese N."/>
            <person name="Submissions S."/>
        </authorList>
    </citation>
    <scope>NUCLEOTIDE SEQUENCE [LARGE SCALE GENOMIC DNA]</scope>
    <source>
        <strain evidence="3">DSM 1551</strain>
    </source>
</reference>
<feature type="domain" description="Bro-N" evidence="1">
    <location>
        <begin position="3"/>
        <end position="115"/>
    </location>
</feature>
<dbReference type="GeneID" id="78288962"/>
<gene>
    <name evidence="2" type="ORF">SAMN04489758_12825</name>
</gene>
<evidence type="ECO:0000313" key="2">
    <source>
        <dbReference type="EMBL" id="SET68613.1"/>
    </source>
</evidence>
<dbReference type="Pfam" id="PF02498">
    <property type="entry name" value="Bro-N"/>
    <property type="match status" value="1"/>
</dbReference>
<sequence length="268" mass="31723">MELCELQIFKNKELGLDIGVKYNDDGSISVSLEDAARGLGFTQTQNKKGKQYTSIRWERIKNFLSEFGVPPLVGEDIFIPEPVFYLLAMKANNNIAKKFQIWVAKDVLPTIRKTGNYSIRTVKDSYMIENPIERAKRWIEEETERQNLRLENKELTKEVMYKEDVIGGLVDDIDLAEKRRRITQIIRQGSDKYSERYNLLYHEFEMKYKMDLNRRMDSDKYKNIKPKIKNKMDRGLHKIPQLYEIACKLFENDVVKLQQEIWNTCSKF</sequence>
<dbReference type="AlphaFoldDB" id="A0A1I0GEM6"/>
<dbReference type="EMBL" id="FOIN01000028">
    <property type="protein sequence ID" value="SET68613.1"/>
    <property type="molecule type" value="Genomic_DNA"/>
</dbReference>
<dbReference type="PROSITE" id="PS51750">
    <property type="entry name" value="BRO_N"/>
    <property type="match status" value="1"/>
</dbReference>
<dbReference type="Proteomes" id="UP000198558">
    <property type="component" value="Unassembled WGS sequence"/>
</dbReference>
<accession>A0A1I0GEM6</accession>
<dbReference type="RefSeq" id="WP_211283653.1">
    <property type="nucleotide sequence ID" value="NZ_FOIN01000028.1"/>
</dbReference>
<organism evidence="2 3">
    <name type="scientific">Thomasclavelia cocleata</name>
    <dbReference type="NCBI Taxonomy" id="69824"/>
    <lineage>
        <taxon>Bacteria</taxon>
        <taxon>Bacillati</taxon>
        <taxon>Bacillota</taxon>
        <taxon>Erysipelotrichia</taxon>
        <taxon>Erysipelotrichales</taxon>
        <taxon>Coprobacillaceae</taxon>
        <taxon>Thomasclavelia</taxon>
    </lineage>
</organism>
<dbReference type="SMART" id="SM01040">
    <property type="entry name" value="Bro-N"/>
    <property type="match status" value="1"/>
</dbReference>
<protein>
    <submittedName>
        <fullName evidence="2">Prophage antirepressor</fullName>
    </submittedName>
</protein>
<dbReference type="InterPro" id="IPR003497">
    <property type="entry name" value="BRO_N_domain"/>
</dbReference>